<dbReference type="PANTHER" id="PTHR46211">
    <property type="entry name" value="GLYCEROPHOSPHORYL DIESTER PHOSPHODIESTERASE"/>
    <property type="match status" value="1"/>
</dbReference>
<dbReference type="PROSITE" id="PS51704">
    <property type="entry name" value="GP_PDE"/>
    <property type="match status" value="1"/>
</dbReference>
<dbReference type="EMBL" id="JALBUF010000001">
    <property type="protein sequence ID" value="MCI0182675.1"/>
    <property type="molecule type" value="Genomic_DNA"/>
</dbReference>
<dbReference type="RefSeq" id="WP_241712244.1">
    <property type="nucleotide sequence ID" value="NZ_JALBUF010000001.1"/>
</dbReference>
<keyword evidence="3" id="KW-1185">Reference proteome</keyword>
<feature type="domain" description="GP-PDE" evidence="1">
    <location>
        <begin position="1"/>
        <end position="237"/>
    </location>
</feature>
<sequence>MEIWAHRGASAVAPENTMAAFVKAYESGADAIEVDVQRTSDGVLVIMHDETVNRTTQGRGYIYSASFAWLSQLDAGYKFSSSFHGERVPTLDQTLSFVESTSLRINIELKIVQNTYVGIEEQVIDAIKQRDLTDRVVISSFHYPSLRRIKQLDPNQAIGLLCTQYNAVTPMYAKQFGAEAVHPHWKTISPTYMNEAFEQNIKIRPYTVNDPRIVRTLNAWGIDAVITNHPGLVRKVITTN</sequence>
<evidence type="ECO:0000313" key="3">
    <source>
        <dbReference type="Proteomes" id="UP001139263"/>
    </source>
</evidence>
<name>A0A9X1V8C7_9BACL</name>
<dbReference type="EC" id="3.1.4.46" evidence="2"/>
<protein>
    <submittedName>
        <fullName evidence="2">Glycerophosphodiester phosphodiesterase</fullName>
        <ecNumber evidence="2">3.1.4.46</ecNumber>
    </submittedName>
</protein>
<proteinExistence type="predicted"/>
<dbReference type="AlphaFoldDB" id="A0A9X1V8C7"/>
<dbReference type="Pfam" id="PF03009">
    <property type="entry name" value="GDPD"/>
    <property type="match status" value="1"/>
</dbReference>
<gene>
    <name evidence="2" type="primary">glpQ_2</name>
    <name evidence="2" type="ORF">MM817_00942</name>
</gene>
<dbReference type="InterPro" id="IPR030395">
    <property type="entry name" value="GP_PDE_dom"/>
</dbReference>
<evidence type="ECO:0000313" key="2">
    <source>
        <dbReference type="EMBL" id="MCI0182675.1"/>
    </source>
</evidence>
<dbReference type="Proteomes" id="UP001139263">
    <property type="component" value="Unassembled WGS sequence"/>
</dbReference>
<dbReference type="GO" id="GO:0006629">
    <property type="term" value="P:lipid metabolic process"/>
    <property type="evidence" value="ECO:0007669"/>
    <property type="project" value="InterPro"/>
</dbReference>
<dbReference type="GO" id="GO:0008889">
    <property type="term" value="F:glycerophosphodiester phosphodiesterase activity"/>
    <property type="evidence" value="ECO:0007669"/>
    <property type="project" value="UniProtKB-EC"/>
</dbReference>
<organism evidence="2 3">
    <name type="scientific">Sulfoacidibacillus ferrooxidans</name>
    <dbReference type="NCBI Taxonomy" id="2005001"/>
    <lineage>
        <taxon>Bacteria</taxon>
        <taxon>Bacillati</taxon>
        <taxon>Bacillota</taxon>
        <taxon>Bacilli</taxon>
        <taxon>Bacillales</taxon>
        <taxon>Alicyclobacillaceae</taxon>
        <taxon>Sulfoacidibacillus</taxon>
    </lineage>
</organism>
<keyword evidence="2" id="KW-0378">Hydrolase</keyword>
<dbReference type="SUPFAM" id="SSF51695">
    <property type="entry name" value="PLC-like phosphodiesterases"/>
    <property type="match status" value="1"/>
</dbReference>
<comment type="caution">
    <text evidence="2">The sequence shown here is derived from an EMBL/GenBank/DDBJ whole genome shotgun (WGS) entry which is preliminary data.</text>
</comment>
<dbReference type="Gene3D" id="3.20.20.190">
    <property type="entry name" value="Phosphatidylinositol (PI) phosphodiesterase"/>
    <property type="match status" value="1"/>
</dbReference>
<reference evidence="2" key="1">
    <citation type="submission" date="2022-03" db="EMBL/GenBank/DDBJ databases">
        <title>Draft Genome Sequence of Firmicute Strain S0AB, a Heterotrophic Iron/Sulfur-Oxidizing Extreme Acidophile.</title>
        <authorList>
            <person name="Vergara E."/>
            <person name="Pakostova E."/>
            <person name="Johnson D.B."/>
            <person name="Holmes D.S."/>
        </authorList>
    </citation>
    <scope>NUCLEOTIDE SEQUENCE</scope>
    <source>
        <strain evidence="2">S0AB</strain>
    </source>
</reference>
<accession>A0A9X1V8C7</accession>
<dbReference type="CDD" id="cd08563">
    <property type="entry name" value="GDPD_TtGDE_like"/>
    <property type="match status" value="1"/>
</dbReference>
<dbReference type="InterPro" id="IPR017946">
    <property type="entry name" value="PLC-like_Pdiesterase_TIM-brl"/>
</dbReference>
<evidence type="ECO:0000259" key="1">
    <source>
        <dbReference type="PROSITE" id="PS51704"/>
    </source>
</evidence>
<dbReference type="PANTHER" id="PTHR46211:SF1">
    <property type="entry name" value="GLYCEROPHOSPHODIESTER PHOSPHODIESTERASE, CYTOPLASMIC"/>
    <property type="match status" value="1"/>
</dbReference>